<dbReference type="PANTHER" id="PTHR30345:SF5">
    <property type="entry name" value="GALACTOSE-6-PHOSPHATE ISOMERASE SUBUNIT LACA"/>
    <property type="match status" value="1"/>
</dbReference>
<dbReference type="Proteomes" id="UP000016638">
    <property type="component" value="Unassembled WGS sequence"/>
</dbReference>
<dbReference type="EMBL" id="AWEZ01000056">
    <property type="protein sequence ID" value="ERL07642.1"/>
    <property type="molecule type" value="Genomic_DNA"/>
</dbReference>
<dbReference type="InterPro" id="IPR036569">
    <property type="entry name" value="RpiB_LacA_LacB_sf"/>
</dbReference>
<evidence type="ECO:0000313" key="3">
    <source>
        <dbReference type="Proteomes" id="UP000016638"/>
    </source>
</evidence>
<keyword evidence="3" id="KW-1185">Reference proteome</keyword>
<dbReference type="PATRIC" id="fig|1125712.3.peg.1624"/>
<gene>
    <name evidence="2" type="ORF">HMPREF1316_2280</name>
</gene>
<dbReference type="STRING" id="1125712.HMPREF1316_2280"/>
<dbReference type="GO" id="GO:0009052">
    <property type="term" value="P:pentose-phosphate shunt, non-oxidative branch"/>
    <property type="evidence" value="ECO:0007669"/>
    <property type="project" value="TreeGrafter"/>
</dbReference>
<dbReference type="PANTHER" id="PTHR30345">
    <property type="entry name" value="RIBOSE-5-PHOSPHATE ISOMERASE B"/>
    <property type="match status" value="1"/>
</dbReference>
<dbReference type="SUPFAM" id="SSF89623">
    <property type="entry name" value="Ribose/Galactose isomerase RpiB/AlsB"/>
    <property type="match status" value="1"/>
</dbReference>
<proteinExistence type="inferred from homology"/>
<dbReference type="OrthoDB" id="1778624at2"/>
<protein>
    <submittedName>
        <fullName evidence="2">Putative galactose-6-phosphate isomerase, LacA subunit</fullName>
    </submittedName>
</protein>
<dbReference type="eggNOG" id="COG0698">
    <property type="taxonomic scope" value="Bacteria"/>
</dbReference>
<evidence type="ECO:0000256" key="1">
    <source>
        <dbReference type="ARBA" id="ARBA00008754"/>
    </source>
</evidence>
<sequence length="140" mass="14838">MRVVLASDPEGSALKDDIAAYLEEQGHEVADEGEQADCVDAALKVAHAVLDDPASRGIVVDGYGAGSYMAASKVKGMICAEISDERSAYMTRQHNNAKVICLGAQIVGPGLAKSIAREFLAADYDGGRHQIRVDMLDKMA</sequence>
<dbReference type="GO" id="GO:0004751">
    <property type="term" value="F:ribose-5-phosphate isomerase activity"/>
    <property type="evidence" value="ECO:0007669"/>
    <property type="project" value="TreeGrafter"/>
</dbReference>
<dbReference type="AlphaFoldDB" id="U2UX15"/>
<reference evidence="2 3" key="1">
    <citation type="submission" date="2013-08" db="EMBL/GenBank/DDBJ databases">
        <authorList>
            <person name="Durkin A.S."/>
            <person name="Haft D.R."/>
            <person name="McCorrison J."/>
            <person name="Torralba M."/>
            <person name="Gillis M."/>
            <person name="Haft D.H."/>
            <person name="Methe B."/>
            <person name="Sutton G."/>
            <person name="Nelson K.E."/>
        </authorList>
    </citation>
    <scope>NUCLEOTIDE SEQUENCE [LARGE SCALE GENOMIC DNA]</scope>
    <source>
        <strain evidence="2 3">F0195</strain>
    </source>
</reference>
<comment type="similarity">
    <text evidence="1">Belongs to the LacAB/RpiB family.</text>
</comment>
<dbReference type="GO" id="GO:0019316">
    <property type="term" value="P:D-allose catabolic process"/>
    <property type="evidence" value="ECO:0007669"/>
    <property type="project" value="TreeGrafter"/>
</dbReference>
<organism evidence="2 3">
    <name type="scientific">Olsenella profusa F0195</name>
    <dbReference type="NCBI Taxonomy" id="1125712"/>
    <lineage>
        <taxon>Bacteria</taxon>
        <taxon>Bacillati</taxon>
        <taxon>Actinomycetota</taxon>
        <taxon>Coriobacteriia</taxon>
        <taxon>Coriobacteriales</taxon>
        <taxon>Atopobiaceae</taxon>
        <taxon>Olsenella</taxon>
    </lineage>
</organism>
<comment type="caution">
    <text evidence="2">The sequence shown here is derived from an EMBL/GenBank/DDBJ whole genome shotgun (WGS) entry which is preliminary data.</text>
</comment>
<dbReference type="NCBIfam" id="NF004051">
    <property type="entry name" value="PRK05571.1"/>
    <property type="match status" value="1"/>
</dbReference>
<dbReference type="NCBIfam" id="NF006380">
    <property type="entry name" value="PRK08621.1"/>
    <property type="match status" value="1"/>
</dbReference>
<keyword evidence="2" id="KW-0413">Isomerase</keyword>
<dbReference type="NCBIfam" id="TIGR00689">
    <property type="entry name" value="rpiB_lacA_lacB"/>
    <property type="match status" value="1"/>
</dbReference>
<accession>U2UX15</accession>
<dbReference type="RefSeq" id="WP_021726481.1">
    <property type="nucleotide sequence ID" value="NZ_AWEZ01000056.1"/>
</dbReference>
<dbReference type="InterPro" id="IPR003500">
    <property type="entry name" value="RpiB_LacA_LacB"/>
</dbReference>
<dbReference type="Pfam" id="PF02502">
    <property type="entry name" value="LacAB_rpiB"/>
    <property type="match status" value="1"/>
</dbReference>
<dbReference type="Gene3D" id="3.40.1400.10">
    <property type="entry name" value="Sugar-phosphate isomerase, RpiB/LacA/LacB"/>
    <property type="match status" value="1"/>
</dbReference>
<name>U2UX15_9ACTN</name>
<dbReference type="PIRSF" id="PIRSF005384">
    <property type="entry name" value="RpiB_LacA_B"/>
    <property type="match status" value="1"/>
</dbReference>
<evidence type="ECO:0000313" key="2">
    <source>
        <dbReference type="EMBL" id="ERL07642.1"/>
    </source>
</evidence>